<evidence type="ECO:0000313" key="2">
    <source>
        <dbReference type="Proteomes" id="UP000199400"/>
    </source>
</evidence>
<name>A0A1I2HD53_9BACT</name>
<dbReference type="EMBL" id="FOMX01000041">
    <property type="protein sequence ID" value="SFF27519.1"/>
    <property type="molecule type" value="Genomic_DNA"/>
</dbReference>
<keyword evidence="2" id="KW-1185">Reference proteome</keyword>
<protein>
    <submittedName>
        <fullName evidence="1">Uncharacterized protein</fullName>
    </submittedName>
</protein>
<evidence type="ECO:0000313" key="1">
    <source>
        <dbReference type="EMBL" id="SFF27519.1"/>
    </source>
</evidence>
<gene>
    <name evidence="1" type="ORF">SAMN02745121_07871</name>
</gene>
<dbReference type="Proteomes" id="UP000199400">
    <property type="component" value="Unassembled WGS sequence"/>
</dbReference>
<dbReference type="STRING" id="54.SAMN02745121_07871"/>
<proteinExistence type="predicted"/>
<dbReference type="Gene3D" id="3.30.1380.10">
    <property type="match status" value="1"/>
</dbReference>
<sequence>MVAGMTGTSIALLWALAGEPASAEAAAGKREAGSGEVVRAGEAASEDYSRAPGVEVPPAIEARLAELAAAFRRATGKPLVITDGTRRPEVQAELMLRNLERGDDVVRNYANKSAAKAVAEAYAKARAGGRAAVLAALTEVIRTQVAAGDYVSKHLREGAVDVRCLDLDKRERAILKKLAKARGIAVVDESRTSTPHYHLNFVR</sequence>
<dbReference type="AlphaFoldDB" id="A0A1I2HD53"/>
<accession>A0A1I2HD53</accession>
<dbReference type="InterPro" id="IPR009045">
    <property type="entry name" value="Zn_M74/Hedgehog-like"/>
</dbReference>
<organism evidence="1 2">
    <name type="scientific">Nannocystis exedens</name>
    <dbReference type="NCBI Taxonomy" id="54"/>
    <lineage>
        <taxon>Bacteria</taxon>
        <taxon>Pseudomonadati</taxon>
        <taxon>Myxococcota</taxon>
        <taxon>Polyangia</taxon>
        <taxon>Nannocystales</taxon>
        <taxon>Nannocystaceae</taxon>
        <taxon>Nannocystis</taxon>
    </lineage>
</organism>
<reference evidence="2" key="1">
    <citation type="submission" date="2016-10" db="EMBL/GenBank/DDBJ databases">
        <authorList>
            <person name="Varghese N."/>
            <person name="Submissions S."/>
        </authorList>
    </citation>
    <scope>NUCLEOTIDE SEQUENCE [LARGE SCALE GENOMIC DNA]</scope>
    <source>
        <strain evidence="2">ATCC 25963</strain>
    </source>
</reference>